<dbReference type="SMART" id="SM00387">
    <property type="entry name" value="HATPase_c"/>
    <property type="match status" value="1"/>
</dbReference>
<dbReference type="InterPro" id="IPR003594">
    <property type="entry name" value="HATPase_dom"/>
</dbReference>
<dbReference type="AlphaFoldDB" id="A0A8S9LY79"/>
<dbReference type="PROSITE" id="PS50109">
    <property type="entry name" value="HIS_KIN"/>
    <property type="match status" value="1"/>
</dbReference>
<keyword evidence="5 8" id="KW-0067">ATP-binding</keyword>
<evidence type="ECO:0000256" key="9">
    <source>
        <dbReference type="SAM" id="MobiDB-lite"/>
    </source>
</evidence>
<feature type="compositionally biased region" description="Basic and acidic residues" evidence="9">
    <location>
        <begin position="577"/>
        <end position="587"/>
    </location>
</feature>
<dbReference type="FunFam" id="3.30.565.10:FF:000065">
    <property type="entry name" value="[Pyruvate dehydrogenase (Acetyl-transferring)] kinase mitochondrial"/>
    <property type="match status" value="1"/>
</dbReference>
<evidence type="ECO:0000313" key="11">
    <source>
        <dbReference type="EMBL" id="KAF2610791.1"/>
    </source>
</evidence>
<evidence type="ECO:0000256" key="2">
    <source>
        <dbReference type="ARBA" id="ARBA00022679"/>
    </source>
</evidence>
<dbReference type="EC" id="2.7.11.-" evidence="8"/>
<comment type="caution">
    <text evidence="11">The sequence shown here is derived from an EMBL/GenBank/DDBJ whole genome shotgun (WGS) entry which is preliminary data.</text>
</comment>
<feature type="region of interest" description="Disordered" evidence="9">
    <location>
        <begin position="286"/>
        <end position="343"/>
    </location>
</feature>
<evidence type="ECO:0000256" key="6">
    <source>
        <dbReference type="ARBA" id="ARBA00023128"/>
    </source>
</evidence>
<dbReference type="InterPro" id="IPR018955">
    <property type="entry name" value="BCDHK/PDK_N"/>
</dbReference>
<keyword evidence="6 8" id="KW-0496">Mitochondrion</keyword>
<keyword evidence="4 8" id="KW-0418">Kinase</keyword>
<dbReference type="GO" id="GO:0010906">
    <property type="term" value="P:regulation of glucose metabolic process"/>
    <property type="evidence" value="ECO:0007669"/>
    <property type="project" value="TreeGrafter"/>
</dbReference>
<feature type="compositionally biased region" description="Polar residues" evidence="9">
    <location>
        <begin position="483"/>
        <end position="494"/>
    </location>
</feature>
<name>A0A8S9LY79_BRACR</name>
<accession>A0A8S9LY79</accession>
<dbReference type="Pfam" id="PF10436">
    <property type="entry name" value="BCDHK_Adom3"/>
    <property type="match status" value="1"/>
</dbReference>
<dbReference type="GO" id="GO:0004740">
    <property type="term" value="F:pyruvate dehydrogenase (acetyl-transferring) kinase activity"/>
    <property type="evidence" value="ECO:0007669"/>
    <property type="project" value="UniProtKB-EC"/>
</dbReference>
<dbReference type="SUPFAM" id="SSF69012">
    <property type="entry name" value="alpha-ketoacid dehydrogenase kinase, N-terminal domain"/>
    <property type="match status" value="1"/>
</dbReference>
<feature type="region of interest" description="Disordered" evidence="9">
    <location>
        <begin position="548"/>
        <end position="587"/>
    </location>
</feature>
<dbReference type="EMBL" id="QGKY02000089">
    <property type="protein sequence ID" value="KAF2610791.1"/>
    <property type="molecule type" value="Genomic_DNA"/>
</dbReference>
<feature type="compositionally biased region" description="Polar residues" evidence="9">
    <location>
        <begin position="356"/>
        <end position="382"/>
    </location>
</feature>
<feature type="compositionally biased region" description="Polar residues" evidence="9">
    <location>
        <begin position="400"/>
        <end position="441"/>
    </location>
</feature>
<sequence length="587" mass="66110">VRDWYVESFRDMRAFPEIKDTADEKEFTQMIKAVKVRHNNVVPMMALGVNQLKKGMKLYEKLDEIHQFLDRFYLSRIGIRMLIGQHVELHNPNPPLHTVGYIHTKMSPMEVARNASEDARSICFREYGSAPEINIYGDPSFTFPYVPTHLHLMVYELVKNSLRAVQERFVDSDRVAPPIRIIVADGIEDVTIKVSDEGGGIPRSGLPKIFTYLYSTARNPLEEDVDLGTADVPVTMAGYGYGLPISRLYARYFGGDLQIISMEGYGEFNTSYVSYFEIIFIEQQQHPGQQMPQQSGQQFSQQQGQSMAPQPHGHPSQQTYQPTPQQQQHSQMPQQLSHQYPHSQQQYMGYRPYMQPQVNQNSHQTPQMGPQGQQFPSQQEYNSMPPKREGEEFHRGEKTGFSQPHLQNSEASPSQNTAFEAKASSQRPNATQQYNGPQGNFQHPAAVTQFQQPGANLAHQQLGPRPPHHMDQMLHQKSHASPFRSNNTYENNLQARPGNDSYGNTRMEGPMRGAQPRHPAAMPEDIRIGGGPPAHADPAMGQTGHGPYGHAGPAFPTAGRPHFATTPDGPHLSPVDSYRKQHEITVT</sequence>
<dbReference type="GO" id="GO:0005524">
    <property type="term" value="F:ATP binding"/>
    <property type="evidence" value="ECO:0007669"/>
    <property type="project" value="UniProtKB-UniRule"/>
</dbReference>
<evidence type="ECO:0000256" key="4">
    <source>
        <dbReference type="ARBA" id="ARBA00022777"/>
    </source>
</evidence>
<dbReference type="GO" id="GO:0005759">
    <property type="term" value="C:mitochondrial matrix"/>
    <property type="evidence" value="ECO:0007669"/>
    <property type="project" value="UniProtKB-SubCell"/>
</dbReference>
<keyword evidence="3 8" id="KW-0547">Nucleotide-binding</keyword>
<feature type="compositionally biased region" description="Basic and acidic residues" evidence="9">
    <location>
        <begin position="386"/>
        <end position="398"/>
    </location>
</feature>
<feature type="non-terminal residue" evidence="11">
    <location>
        <position position="1"/>
    </location>
</feature>
<evidence type="ECO:0000256" key="1">
    <source>
        <dbReference type="ARBA" id="ARBA00006155"/>
    </source>
</evidence>
<feature type="region of interest" description="Disordered" evidence="9">
    <location>
        <begin position="478"/>
        <end position="520"/>
    </location>
</feature>
<dbReference type="Gene3D" id="1.20.140.20">
    <property type="entry name" value="Alpha-ketoacid/pyruvate dehydrogenase kinase, N-terminal domain"/>
    <property type="match status" value="1"/>
</dbReference>
<comment type="similarity">
    <text evidence="1 8">Belongs to the PDK/BCKDK protein kinase family.</text>
</comment>
<dbReference type="PANTHER" id="PTHR11947:SF3">
    <property type="entry name" value="[PYRUVATE DEHYDROGENASE (ACETYL-TRANSFERRING)] KINASE, MITOCHONDRIAL"/>
    <property type="match status" value="1"/>
</dbReference>
<feature type="non-terminal residue" evidence="11">
    <location>
        <position position="587"/>
    </location>
</feature>
<evidence type="ECO:0000256" key="8">
    <source>
        <dbReference type="RuleBase" id="RU366032"/>
    </source>
</evidence>
<evidence type="ECO:0000256" key="3">
    <source>
        <dbReference type="ARBA" id="ARBA00022741"/>
    </source>
</evidence>
<feature type="domain" description="Histidine kinase" evidence="10">
    <location>
        <begin position="147"/>
        <end position="266"/>
    </location>
</feature>
<organism evidence="11">
    <name type="scientific">Brassica cretica</name>
    <name type="common">Mustard</name>
    <dbReference type="NCBI Taxonomy" id="69181"/>
    <lineage>
        <taxon>Eukaryota</taxon>
        <taxon>Viridiplantae</taxon>
        <taxon>Streptophyta</taxon>
        <taxon>Embryophyta</taxon>
        <taxon>Tracheophyta</taxon>
        <taxon>Spermatophyta</taxon>
        <taxon>Magnoliopsida</taxon>
        <taxon>eudicotyledons</taxon>
        <taxon>Gunneridae</taxon>
        <taxon>Pentapetalae</taxon>
        <taxon>rosids</taxon>
        <taxon>malvids</taxon>
        <taxon>Brassicales</taxon>
        <taxon>Brassicaceae</taxon>
        <taxon>Brassiceae</taxon>
        <taxon>Brassica</taxon>
    </lineage>
</organism>
<gene>
    <name evidence="11" type="ORF">F2Q70_00009685</name>
</gene>
<dbReference type="SUPFAM" id="SSF55874">
    <property type="entry name" value="ATPase domain of HSP90 chaperone/DNA topoisomerase II/histidine kinase"/>
    <property type="match status" value="1"/>
</dbReference>
<dbReference type="PANTHER" id="PTHR11947">
    <property type="entry name" value="PYRUVATE DEHYDROGENASE KINASE"/>
    <property type="match status" value="1"/>
</dbReference>
<dbReference type="CDD" id="cd16929">
    <property type="entry name" value="HATPase_PDK-like"/>
    <property type="match status" value="1"/>
</dbReference>
<keyword evidence="2 8" id="KW-0808">Transferase</keyword>
<dbReference type="InterPro" id="IPR036784">
    <property type="entry name" value="AK/P_DHK_N_sf"/>
</dbReference>
<feature type="region of interest" description="Disordered" evidence="9">
    <location>
        <begin position="356"/>
        <end position="442"/>
    </location>
</feature>
<proteinExistence type="inferred from homology"/>
<dbReference type="Pfam" id="PF02518">
    <property type="entry name" value="HATPase_c"/>
    <property type="match status" value="1"/>
</dbReference>
<dbReference type="InterPro" id="IPR039028">
    <property type="entry name" value="BCKD/PDK"/>
</dbReference>
<dbReference type="Gene3D" id="3.30.565.10">
    <property type="entry name" value="Histidine kinase-like ATPase, C-terminal domain"/>
    <property type="match status" value="1"/>
</dbReference>
<evidence type="ECO:0000256" key="7">
    <source>
        <dbReference type="ARBA" id="ARBA00048201"/>
    </source>
</evidence>
<comment type="subcellular location">
    <subcellularLocation>
        <location evidence="8">Mitochondrion matrix</location>
    </subcellularLocation>
</comment>
<comment type="catalytic activity">
    <reaction evidence="7">
        <text>L-seryl-[pyruvate dehydrogenase E1 alpha subunit] + ATP = O-phospho-L-seryl-[pyruvate dehydrogenase E1 alpha subunit] + ADP + H(+)</text>
        <dbReference type="Rhea" id="RHEA:23052"/>
        <dbReference type="Rhea" id="RHEA-COMP:13689"/>
        <dbReference type="Rhea" id="RHEA-COMP:13690"/>
        <dbReference type="ChEBI" id="CHEBI:15378"/>
        <dbReference type="ChEBI" id="CHEBI:29999"/>
        <dbReference type="ChEBI" id="CHEBI:30616"/>
        <dbReference type="ChEBI" id="CHEBI:83421"/>
        <dbReference type="ChEBI" id="CHEBI:456216"/>
        <dbReference type="EC" id="2.7.11.2"/>
    </reaction>
</comment>
<protein>
    <recommendedName>
        <fullName evidence="8">Protein-serine/threonine kinase</fullName>
        <ecNumber evidence="8">2.7.11.-</ecNumber>
    </recommendedName>
</protein>
<reference evidence="11" key="1">
    <citation type="submission" date="2019-12" db="EMBL/GenBank/DDBJ databases">
        <title>Genome sequencing and annotation of Brassica cretica.</title>
        <authorList>
            <person name="Studholme D.J."/>
            <person name="Sarris P.F."/>
        </authorList>
    </citation>
    <scope>NUCLEOTIDE SEQUENCE</scope>
    <source>
        <strain evidence="11">PFS-102/07</strain>
        <tissue evidence="11">Leaf</tissue>
    </source>
</reference>
<evidence type="ECO:0000259" key="10">
    <source>
        <dbReference type="PROSITE" id="PS50109"/>
    </source>
</evidence>
<dbReference type="InterPro" id="IPR005467">
    <property type="entry name" value="His_kinase_dom"/>
</dbReference>
<dbReference type="InterPro" id="IPR036890">
    <property type="entry name" value="HATPase_C_sf"/>
</dbReference>
<feature type="compositionally biased region" description="Low complexity" evidence="9">
    <location>
        <begin position="286"/>
        <end position="339"/>
    </location>
</feature>
<evidence type="ECO:0000256" key="5">
    <source>
        <dbReference type="ARBA" id="ARBA00022840"/>
    </source>
</evidence>